<name>A0A087GJX2_ARAAL</name>
<gene>
    <name evidence="1" type="ordered locus">AALP_Aa7g227400</name>
</gene>
<sequence>MLHARDGHILPTMCEIMANDSSCAMLEARVNLPPLIYKFINKS</sequence>
<organism evidence="1 2">
    <name type="scientific">Arabis alpina</name>
    <name type="common">Alpine rock-cress</name>
    <dbReference type="NCBI Taxonomy" id="50452"/>
    <lineage>
        <taxon>Eukaryota</taxon>
        <taxon>Viridiplantae</taxon>
        <taxon>Streptophyta</taxon>
        <taxon>Embryophyta</taxon>
        <taxon>Tracheophyta</taxon>
        <taxon>Spermatophyta</taxon>
        <taxon>Magnoliopsida</taxon>
        <taxon>eudicotyledons</taxon>
        <taxon>Gunneridae</taxon>
        <taxon>Pentapetalae</taxon>
        <taxon>rosids</taxon>
        <taxon>malvids</taxon>
        <taxon>Brassicales</taxon>
        <taxon>Brassicaceae</taxon>
        <taxon>Arabideae</taxon>
        <taxon>Arabis</taxon>
    </lineage>
</organism>
<dbReference type="Proteomes" id="UP000029120">
    <property type="component" value="Chromosome 7"/>
</dbReference>
<reference evidence="2" key="1">
    <citation type="journal article" date="2015" name="Nat. Plants">
        <title>Genome expansion of Arabis alpina linked with retrotransposition and reduced symmetric DNA methylation.</title>
        <authorList>
            <person name="Willing E.M."/>
            <person name="Rawat V."/>
            <person name="Mandakova T."/>
            <person name="Maumus F."/>
            <person name="James G.V."/>
            <person name="Nordstroem K.J."/>
            <person name="Becker C."/>
            <person name="Warthmann N."/>
            <person name="Chica C."/>
            <person name="Szarzynska B."/>
            <person name="Zytnicki M."/>
            <person name="Albani M.C."/>
            <person name="Kiefer C."/>
            <person name="Bergonzi S."/>
            <person name="Castaings L."/>
            <person name="Mateos J.L."/>
            <person name="Berns M.C."/>
            <person name="Bujdoso N."/>
            <person name="Piofczyk T."/>
            <person name="de Lorenzo L."/>
            <person name="Barrero-Sicilia C."/>
            <person name="Mateos I."/>
            <person name="Piednoel M."/>
            <person name="Hagmann J."/>
            <person name="Chen-Min-Tao R."/>
            <person name="Iglesias-Fernandez R."/>
            <person name="Schuster S.C."/>
            <person name="Alonso-Blanco C."/>
            <person name="Roudier F."/>
            <person name="Carbonero P."/>
            <person name="Paz-Ares J."/>
            <person name="Davis S.J."/>
            <person name="Pecinka A."/>
            <person name="Quesneville H."/>
            <person name="Colot V."/>
            <person name="Lysak M.A."/>
            <person name="Weigel D."/>
            <person name="Coupland G."/>
            <person name="Schneeberger K."/>
        </authorList>
    </citation>
    <scope>NUCLEOTIDE SEQUENCE [LARGE SCALE GENOMIC DNA]</scope>
    <source>
        <strain evidence="2">cv. Pajares</strain>
    </source>
</reference>
<accession>A0A087GJX2</accession>
<dbReference type="Gramene" id="KFK30174">
    <property type="protein sequence ID" value="KFK30174"/>
    <property type="gene ID" value="AALP_AA7G227400"/>
</dbReference>
<keyword evidence="2" id="KW-1185">Reference proteome</keyword>
<evidence type="ECO:0000313" key="1">
    <source>
        <dbReference type="EMBL" id="KFK30174.1"/>
    </source>
</evidence>
<dbReference type="EMBL" id="CM002875">
    <property type="protein sequence ID" value="KFK30174.1"/>
    <property type="molecule type" value="Genomic_DNA"/>
</dbReference>
<evidence type="ECO:0000313" key="2">
    <source>
        <dbReference type="Proteomes" id="UP000029120"/>
    </source>
</evidence>
<proteinExistence type="predicted"/>
<protein>
    <submittedName>
        <fullName evidence="1">Uncharacterized protein</fullName>
    </submittedName>
</protein>
<dbReference type="AlphaFoldDB" id="A0A087GJX2"/>